<evidence type="ECO:0000256" key="1">
    <source>
        <dbReference type="SAM" id="Phobius"/>
    </source>
</evidence>
<evidence type="ECO:0000313" key="3">
    <source>
        <dbReference type="WBParaSite" id="MhA1_Contig1872.frz3.gene1"/>
    </source>
</evidence>
<dbReference type="AlphaFoldDB" id="A0A1I8BCP7"/>
<feature type="transmembrane region" description="Helical" evidence="1">
    <location>
        <begin position="150"/>
        <end position="170"/>
    </location>
</feature>
<proteinExistence type="predicted"/>
<sequence length="173" mass="20305">MTRLLYAAKYNKASLKTNGISDTMKLYLIVNAFCGATTLPYFFYKVLWWRPPFIRRDEPLYSNVLFHFISSTFNALHYGVSSILVFILCLDRCFVLKTGNLQWDFKKQRMFLNAGIFVVVAVYILCGACYSFEFPLNYETDHGDNSSNLHWRTCFTWIIFGNSNMFRILLEKM</sequence>
<organism evidence="2 3">
    <name type="scientific">Meloidogyne hapla</name>
    <name type="common">Root-knot nematode worm</name>
    <dbReference type="NCBI Taxonomy" id="6305"/>
    <lineage>
        <taxon>Eukaryota</taxon>
        <taxon>Metazoa</taxon>
        <taxon>Ecdysozoa</taxon>
        <taxon>Nematoda</taxon>
        <taxon>Chromadorea</taxon>
        <taxon>Rhabditida</taxon>
        <taxon>Tylenchina</taxon>
        <taxon>Tylenchomorpha</taxon>
        <taxon>Tylenchoidea</taxon>
        <taxon>Meloidogynidae</taxon>
        <taxon>Meloidogyninae</taxon>
        <taxon>Meloidogyne</taxon>
    </lineage>
</organism>
<dbReference type="Proteomes" id="UP000095281">
    <property type="component" value="Unplaced"/>
</dbReference>
<feature type="transmembrane region" description="Helical" evidence="1">
    <location>
        <begin position="26"/>
        <end position="44"/>
    </location>
</feature>
<name>A0A1I8BCP7_MELHA</name>
<feature type="transmembrane region" description="Helical" evidence="1">
    <location>
        <begin position="64"/>
        <end position="90"/>
    </location>
</feature>
<protein>
    <submittedName>
        <fullName evidence="3">Serpentine receptor class gamma</fullName>
    </submittedName>
</protein>
<feature type="transmembrane region" description="Helical" evidence="1">
    <location>
        <begin position="111"/>
        <end position="130"/>
    </location>
</feature>
<dbReference type="WBParaSite" id="MhA1_Contig1872.frz3.gene1">
    <property type="protein sequence ID" value="MhA1_Contig1872.frz3.gene1"/>
    <property type="gene ID" value="MhA1_Contig1872.frz3.gene1"/>
</dbReference>
<evidence type="ECO:0000313" key="2">
    <source>
        <dbReference type="Proteomes" id="UP000095281"/>
    </source>
</evidence>
<reference evidence="3" key="1">
    <citation type="submission" date="2016-11" db="UniProtKB">
        <authorList>
            <consortium name="WormBaseParasite"/>
        </authorList>
    </citation>
    <scope>IDENTIFICATION</scope>
</reference>
<keyword evidence="1" id="KW-0812">Transmembrane</keyword>
<keyword evidence="2" id="KW-1185">Reference proteome</keyword>
<keyword evidence="1" id="KW-0472">Membrane</keyword>
<keyword evidence="1" id="KW-1133">Transmembrane helix</keyword>
<accession>A0A1I8BCP7</accession>